<accession>A0A1V3WVF8</accession>
<feature type="domain" description="Peptidase S9A N-terminal" evidence="1">
    <location>
        <begin position="1"/>
        <end position="59"/>
    </location>
</feature>
<sequence length="72" mass="8125">MNFTLVEAPVEDPARQRTLIAHREDVRLDGVDAFAGHVVVSYRREALPRIQLWPFGPRGSTANRRRSPSTPS</sequence>
<evidence type="ECO:0000313" key="2">
    <source>
        <dbReference type="EMBL" id="OOK70772.1"/>
    </source>
</evidence>
<protein>
    <submittedName>
        <fullName evidence="2">Prolyl oligopeptidase, N-terminal beta-propeller domain protein</fullName>
    </submittedName>
</protein>
<dbReference type="AlphaFoldDB" id="A0A1V3WVF8"/>
<evidence type="ECO:0000259" key="1">
    <source>
        <dbReference type="Pfam" id="PF02897"/>
    </source>
</evidence>
<evidence type="ECO:0000313" key="3">
    <source>
        <dbReference type="Proteomes" id="UP000189229"/>
    </source>
</evidence>
<dbReference type="EMBL" id="MVBM01000006">
    <property type="protein sequence ID" value="OOK70772.1"/>
    <property type="molecule type" value="Genomic_DNA"/>
</dbReference>
<comment type="caution">
    <text evidence="2">The sequence shown here is derived from an EMBL/GenBank/DDBJ whole genome shotgun (WGS) entry which is preliminary data.</text>
</comment>
<name>A0A1V3WVF8_MYCKA</name>
<reference evidence="2 3" key="1">
    <citation type="submission" date="2017-02" db="EMBL/GenBank/DDBJ databases">
        <title>Complete genome sequences of Mycobacterium kansasii strains isolated from rhesus macaques.</title>
        <authorList>
            <person name="Panda A."/>
            <person name="Nagaraj S."/>
            <person name="Zhao X."/>
            <person name="Tettelin H."/>
            <person name="Detolla L.J."/>
        </authorList>
    </citation>
    <scope>NUCLEOTIDE SEQUENCE [LARGE SCALE GENOMIC DNA]</scope>
    <source>
        <strain evidence="2 3">11-3813</strain>
    </source>
</reference>
<dbReference type="Pfam" id="PF02897">
    <property type="entry name" value="Peptidase_S9_N"/>
    <property type="match status" value="1"/>
</dbReference>
<dbReference type="Gene3D" id="2.130.10.120">
    <property type="entry name" value="Prolyl oligopeptidase, N-terminal domain"/>
    <property type="match status" value="1"/>
</dbReference>
<dbReference type="SUPFAM" id="SSF50993">
    <property type="entry name" value="Peptidase/esterase 'gauge' domain"/>
    <property type="match status" value="1"/>
</dbReference>
<dbReference type="Proteomes" id="UP000189229">
    <property type="component" value="Unassembled WGS sequence"/>
</dbReference>
<dbReference type="GO" id="GO:0004252">
    <property type="term" value="F:serine-type endopeptidase activity"/>
    <property type="evidence" value="ECO:0007669"/>
    <property type="project" value="InterPro"/>
</dbReference>
<gene>
    <name evidence="2" type="ORF">BZL30_6602</name>
</gene>
<dbReference type="InterPro" id="IPR023302">
    <property type="entry name" value="Pept_S9A_N"/>
</dbReference>
<proteinExistence type="predicted"/>
<organism evidence="2 3">
    <name type="scientific">Mycobacterium kansasii</name>
    <dbReference type="NCBI Taxonomy" id="1768"/>
    <lineage>
        <taxon>Bacteria</taxon>
        <taxon>Bacillati</taxon>
        <taxon>Actinomycetota</taxon>
        <taxon>Actinomycetes</taxon>
        <taxon>Mycobacteriales</taxon>
        <taxon>Mycobacteriaceae</taxon>
        <taxon>Mycobacterium</taxon>
    </lineage>
</organism>